<protein>
    <submittedName>
        <fullName evidence="1">Uncharacterized protein</fullName>
    </submittedName>
</protein>
<dbReference type="InterPro" id="IPR011042">
    <property type="entry name" value="6-blade_b-propeller_TolB-like"/>
</dbReference>
<dbReference type="Proteomes" id="UP000507470">
    <property type="component" value="Unassembled WGS sequence"/>
</dbReference>
<evidence type="ECO:0000313" key="2">
    <source>
        <dbReference type="Proteomes" id="UP000507470"/>
    </source>
</evidence>
<name>A0A6J8DVD8_MYTCO</name>
<organism evidence="1 2">
    <name type="scientific">Mytilus coruscus</name>
    <name type="common">Sea mussel</name>
    <dbReference type="NCBI Taxonomy" id="42192"/>
    <lineage>
        <taxon>Eukaryota</taxon>
        <taxon>Metazoa</taxon>
        <taxon>Spiralia</taxon>
        <taxon>Lophotrochozoa</taxon>
        <taxon>Mollusca</taxon>
        <taxon>Bivalvia</taxon>
        <taxon>Autobranchia</taxon>
        <taxon>Pteriomorphia</taxon>
        <taxon>Mytilida</taxon>
        <taxon>Mytiloidea</taxon>
        <taxon>Mytilidae</taxon>
        <taxon>Mytilinae</taxon>
        <taxon>Mytilus</taxon>
    </lineage>
</organism>
<dbReference type="AlphaFoldDB" id="A0A6J8DVD8"/>
<accession>A0A6J8DVD8</accession>
<reference evidence="1 2" key="1">
    <citation type="submission" date="2020-06" db="EMBL/GenBank/DDBJ databases">
        <authorList>
            <person name="Li R."/>
            <person name="Bekaert M."/>
        </authorList>
    </citation>
    <scope>NUCLEOTIDE SEQUENCE [LARGE SCALE GENOMIC DNA]</scope>
    <source>
        <strain evidence="2">wild</strain>
    </source>
</reference>
<proteinExistence type="predicted"/>
<evidence type="ECO:0000313" key="1">
    <source>
        <dbReference type="EMBL" id="CAC5412579.1"/>
    </source>
</evidence>
<dbReference type="SUPFAM" id="SSF63829">
    <property type="entry name" value="Calcium-dependent phosphotriesterase"/>
    <property type="match status" value="1"/>
</dbReference>
<dbReference type="EMBL" id="CACVKT020008064">
    <property type="protein sequence ID" value="CAC5412579.1"/>
    <property type="molecule type" value="Genomic_DNA"/>
</dbReference>
<dbReference type="Gene3D" id="2.120.10.30">
    <property type="entry name" value="TolB, C-terminal domain"/>
    <property type="match status" value="1"/>
</dbReference>
<gene>
    <name evidence="1" type="ORF">MCOR_45578</name>
</gene>
<sequence>MGRRVVIVMDGSGKHETIFEYDRKGKPIFSYVLSITRNKPDNIYVVDKLSADNSGRVVILSEDGDVLNTFSGNPQVNTDKIIFQPLRLSTTPSDNIIISNLNHSILYFLNNSGNFIEWRDTSKIGIIYPRSFSSTDSGHTYVGCVTSKNSRDNAKIYEMIIS</sequence>
<keyword evidence="2" id="KW-1185">Reference proteome</keyword>